<evidence type="ECO:0000259" key="3">
    <source>
        <dbReference type="PROSITE" id="PS50089"/>
    </source>
</evidence>
<keyword evidence="5" id="KW-1185">Reference proteome</keyword>
<keyword evidence="1" id="KW-0863">Zinc-finger</keyword>
<evidence type="ECO:0000259" key="2">
    <source>
        <dbReference type="PROSITE" id="PS50053"/>
    </source>
</evidence>
<feature type="domain" description="Ubiquitin-like" evidence="2">
    <location>
        <begin position="94"/>
        <end position="169"/>
    </location>
</feature>
<keyword evidence="1" id="KW-0862">Zinc</keyword>
<dbReference type="InterPro" id="IPR029071">
    <property type="entry name" value="Ubiquitin-like_domsf"/>
</dbReference>
<name>A0A9N8VJX0_FUNMO</name>
<dbReference type="InterPro" id="IPR000626">
    <property type="entry name" value="Ubiquitin-like_dom"/>
</dbReference>
<dbReference type="PROSITE" id="PS50089">
    <property type="entry name" value="ZF_RING_2"/>
    <property type="match status" value="1"/>
</dbReference>
<comment type="caution">
    <text evidence="4">The sequence shown here is derived from an EMBL/GenBank/DDBJ whole genome shotgun (WGS) entry which is preliminary data.</text>
</comment>
<dbReference type="Gene3D" id="3.10.20.90">
    <property type="entry name" value="Phosphatidylinositol 3-kinase Catalytic Subunit, Chain A, domain 1"/>
    <property type="match status" value="1"/>
</dbReference>
<dbReference type="InterPro" id="IPR051324">
    <property type="entry name" value="Stress/Tellurium_Resist"/>
</dbReference>
<dbReference type="GO" id="GO:0008270">
    <property type="term" value="F:zinc ion binding"/>
    <property type="evidence" value="ECO:0007669"/>
    <property type="project" value="UniProtKB-KW"/>
</dbReference>
<dbReference type="AlphaFoldDB" id="A0A9N8VJX0"/>
<dbReference type="Pfam" id="PF00240">
    <property type="entry name" value="ubiquitin"/>
    <property type="match status" value="1"/>
</dbReference>
<proteinExistence type="predicted"/>
<evidence type="ECO:0000313" key="4">
    <source>
        <dbReference type="EMBL" id="CAG8455475.1"/>
    </source>
</evidence>
<protein>
    <submittedName>
        <fullName evidence="4">8222_t:CDS:1</fullName>
    </submittedName>
</protein>
<dbReference type="PANTHER" id="PTHR32097:SF17">
    <property type="entry name" value="CAMP-BINDING PROTEIN 1-RELATED"/>
    <property type="match status" value="1"/>
</dbReference>
<dbReference type="Proteomes" id="UP000789375">
    <property type="component" value="Unassembled WGS sequence"/>
</dbReference>
<dbReference type="PANTHER" id="PTHR32097">
    <property type="entry name" value="CAMP-BINDING PROTEIN 1-RELATED"/>
    <property type="match status" value="1"/>
</dbReference>
<organism evidence="4 5">
    <name type="scientific">Funneliformis mosseae</name>
    <name type="common">Endomycorrhizal fungus</name>
    <name type="synonym">Glomus mosseae</name>
    <dbReference type="NCBI Taxonomy" id="27381"/>
    <lineage>
        <taxon>Eukaryota</taxon>
        <taxon>Fungi</taxon>
        <taxon>Fungi incertae sedis</taxon>
        <taxon>Mucoromycota</taxon>
        <taxon>Glomeromycotina</taxon>
        <taxon>Glomeromycetes</taxon>
        <taxon>Glomerales</taxon>
        <taxon>Glomeraceae</taxon>
        <taxon>Funneliformis</taxon>
    </lineage>
</organism>
<reference evidence="4" key="1">
    <citation type="submission" date="2021-06" db="EMBL/GenBank/DDBJ databases">
        <authorList>
            <person name="Kallberg Y."/>
            <person name="Tangrot J."/>
            <person name="Rosling A."/>
        </authorList>
    </citation>
    <scope>NUCLEOTIDE SEQUENCE</scope>
    <source>
        <strain evidence="4">87-6 pot B 2015</strain>
    </source>
</reference>
<accession>A0A9N8VJX0</accession>
<gene>
    <name evidence="4" type="ORF">FMOSSE_LOCUS1762</name>
</gene>
<evidence type="ECO:0000313" key="5">
    <source>
        <dbReference type="Proteomes" id="UP000789375"/>
    </source>
</evidence>
<feature type="domain" description="RING-type" evidence="3">
    <location>
        <begin position="3"/>
        <end position="52"/>
    </location>
</feature>
<dbReference type="InterPro" id="IPR001841">
    <property type="entry name" value="Znf_RING"/>
</dbReference>
<dbReference type="PROSITE" id="PS50053">
    <property type="entry name" value="UBIQUITIN_2"/>
    <property type="match status" value="1"/>
</dbReference>
<dbReference type="CDD" id="cd17039">
    <property type="entry name" value="Ubl_ubiquitin_like"/>
    <property type="match status" value="1"/>
</dbReference>
<keyword evidence="1" id="KW-0479">Metal-binding</keyword>
<dbReference type="EMBL" id="CAJVPP010000205">
    <property type="protein sequence ID" value="CAG8455475.1"/>
    <property type="molecule type" value="Genomic_DNA"/>
</dbReference>
<dbReference type="Gene3D" id="2.60.60.30">
    <property type="entry name" value="sav2460 like domains"/>
    <property type="match status" value="1"/>
</dbReference>
<sequence>MNCTNCKIDKLSREFPSDTIGKNCFHMPSFCLRCIIENLDVKKSKLICPECKGHLSDQEIKKLNLAWENAPFKIDPWKFSTITQRDNLNNLEKGEFFVVLLNGTKLQFRLDKIKTVVALKEAIEEQTNVEVKKQRLIYKDVELHTHSRNAPNQLSEYSIVTGSHLQFMVLLYSISKELSISELTFDLNWGYSSCIVDFLDGTCMLYTGSCLWRIFDYSKKRYDDIPHMSHSGDVLDSNNKRGHHRITANLAFMPATVTKLYFVLSSFGSPDIGSVKDPSFKLFDPSNPNVQLCSYTLKSAAKSRAVIVCVVEKSRFGNWNIFEIGKLSDGYADNYTPITNTIKDMNDNYY</sequence>
<evidence type="ECO:0000256" key="1">
    <source>
        <dbReference type="PROSITE-ProRule" id="PRU00175"/>
    </source>
</evidence>
<dbReference type="SUPFAM" id="SSF54236">
    <property type="entry name" value="Ubiquitin-like"/>
    <property type="match status" value="1"/>
</dbReference>